<accession>A0ABY3T0G0</accession>
<evidence type="ECO:0000313" key="2">
    <source>
        <dbReference type="EMBL" id="UJS24674.1"/>
    </source>
</evidence>
<dbReference type="Proteomes" id="UP001054801">
    <property type="component" value="Chromosome"/>
</dbReference>
<organism evidence="2 3">
    <name type="scientific">Thiothrix winogradskyi</name>
    <dbReference type="NCBI Taxonomy" id="96472"/>
    <lineage>
        <taxon>Bacteria</taxon>
        <taxon>Pseudomonadati</taxon>
        <taxon>Pseudomonadota</taxon>
        <taxon>Gammaproteobacteria</taxon>
        <taxon>Thiotrichales</taxon>
        <taxon>Thiotrichaceae</taxon>
        <taxon>Thiothrix</taxon>
    </lineage>
</organism>
<dbReference type="PROSITE" id="PS51257">
    <property type="entry name" value="PROKAR_LIPOPROTEIN"/>
    <property type="match status" value="1"/>
</dbReference>
<protein>
    <recommendedName>
        <fullName evidence="4">Lipoprotein</fullName>
    </recommendedName>
</protein>
<feature type="chain" id="PRO_5045857370" description="Lipoprotein" evidence="1">
    <location>
        <begin position="19"/>
        <end position="210"/>
    </location>
</feature>
<evidence type="ECO:0000256" key="1">
    <source>
        <dbReference type="SAM" id="SignalP"/>
    </source>
</evidence>
<name>A0ABY3T0G0_9GAMM</name>
<evidence type="ECO:0000313" key="3">
    <source>
        <dbReference type="Proteomes" id="UP001054801"/>
    </source>
</evidence>
<reference evidence="2" key="1">
    <citation type="journal article" date="2022" name="Microorganisms">
        <title>Two New Species of Filamentous Sulfur Bacteria of the Genus Thiothrix, Thiothrix winogradskyi sp. nov. and 'Candidatus Thiothrix sulfatifontis' sp. nov.</title>
        <authorList>
            <person name="Ravin N.V."/>
            <person name="Rossetti S."/>
            <person name="Beletsky A.V."/>
            <person name="Kadnikov V.V."/>
            <person name="Rudenko T.S."/>
            <person name="Smolyakov D.D."/>
            <person name="Moskvitina M.I."/>
            <person name="Gureeva M.V."/>
            <person name="Mardanov A.V."/>
            <person name="Grabovich M.Y."/>
        </authorList>
    </citation>
    <scope>NUCLEOTIDE SEQUENCE</scope>
    <source>
        <strain evidence="2">CT3</strain>
    </source>
</reference>
<dbReference type="EMBL" id="CP091244">
    <property type="protein sequence ID" value="UJS24674.1"/>
    <property type="molecule type" value="Genomic_DNA"/>
</dbReference>
<evidence type="ECO:0008006" key="4">
    <source>
        <dbReference type="Google" id="ProtNLM"/>
    </source>
</evidence>
<feature type="signal peptide" evidence="1">
    <location>
        <begin position="1"/>
        <end position="18"/>
    </location>
</feature>
<gene>
    <name evidence="2" type="ORF">L2Y54_01175</name>
</gene>
<sequence length="210" mass="22914">MLRILLALLLTSFLSACSGTGSTTPNSPQVINGTALQAANTVVQAINGLQNGTGGLQPFTDLFDPAGVRFMPYYRTEASDQILTATAFESDFILQNPPTRNWGTQDGSGDPIVLHIRDYFGRYVWDHPYHSNATVTLINTNSDFQSQGNLINNLLASYPVAQYRIVEYHQLGTNPAYNGMDWTSLMVILKDAGGGNQWTLVGLAHGSWTI</sequence>
<proteinExistence type="predicted"/>
<keyword evidence="1" id="KW-0732">Signal</keyword>
<dbReference type="RefSeq" id="WP_236499312.1">
    <property type="nucleotide sequence ID" value="NZ_CP091244.1"/>
</dbReference>
<keyword evidence="3" id="KW-1185">Reference proteome</keyword>